<dbReference type="AlphaFoldDB" id="A0A093XRT5"/>
<dbReference type="PANTHER" id="PTHR35802">
    <property type="entry name" value="PROTEASE SYNTHASE AND SPORULATION PROTEIN PAI 2"/>
    <property type="match status" value="1"/>
</dbReference>
<sequence length="267" mass="29655">MYLRAAHAEANVALLQEFVKQNPLGILTTAIKSAIHPFIQSSHIPFILDVAESGDTNANDTEDGHKTYGILRGHMAKQNPQAKVLMEALLATQNELGDDTIRELPEEVLVLFNGPHHHYVTPKFYVETKPTTGKVVPTWNYSAVQAYGNIKVYCDTKSEETSSFLQRQVEALSRQAETSIMGYSGGDMPTAWEVSDAPTSYVDLLKKNIIGIEIQLRRLEGKFKMSQEMGKGDREGVIQGFNNLDSDVGRNIAKTVKERGDMKDGQK</sequence>
<dbReference type="SUPFAM" id="SSF50475">
    <property type="entry name" value="FMN-binding split barrel"/>
    <property type="match status" value="1"/>
</dbReference>
<evidence type="ECO:0000313" key="1">
    <source>
        <dbReference type="EMBL" id="KFX47953.1"/>
    </source>
</evidence>
<protein>
    <recommendedName>
        <fullName evidence="2">Transcriptional regulator</fullName>
    </recommendedName>
</protein>
<dbReference type="Pfam" id="PF04299">
    <property type="entry name" value="FMN_bind_2"/>
    <property type="match status" value="1"/>
</dbReference>
<dbReference type="EMBL" id="JPOX01000013">
    <property type="protein sequence ID" value="KFX47953.1"/>
    <property type="molecule type" value="Genomic_DNA"/>
</dbReference>
<comment type="caution">
    <text evidence="1">The sequence shown here is derived from an EMBL/GenBank/DDBJ whole genome shotgun (WGS) entry which is preliminary data.</text>
</comment>
<dbReference type="InterPro" id="IPR007396">
    <property type="entry name" value="TR_PAI2-type"/>
</dbReference>
<gene>
    <name evidence="1" type="ORF">GQ26_0130410</name>
</gene>
<organism evidence="1">
    <name type="scientific">Talaromyces marneffei PM1</name>
    <dbReference type="NCBI Taxonomy" id="1077442"/>
    <lineage>
        <taxon>Eukaryota</taxon>
        <taxon>Fungi</taxon>
        <taxon>Dikarya</taxon>
        <taxon>Ascomycota</taxon>
        <taxon>Pezizomycotina</taxon>
        <taxon>Eurotiomycetes</taxon>
        <taxon>Eurotiomycetidae</taxon>
        <taxon>Eurotiales</taxon>
        <taxon>Trichocomaceae</taxon>
        <taxon>Talaromyces</taxon>
        <taxon>Talaromyces sect. Talaromyces</taxon>
    </lineage>
</organism>
<reference evidence="1" key="1">
    <citation type="journal article" date="2014" name="PLoS Genet.">
        <title>Signature Gene Expression Reveals Novel Clues to the Molecular Mechanisms of Dimorphic Transition in Penicillium marneffei.</title>
        <authorList>
            <person name="Yang E."/>
            <person name="Wang G."/>
            <person name="Cai J."/>
            <person name="Woo P.C."/>
            <person name="Lau S.K."/>
            <person name="Yuen K.-Y."/>
            <person name="Chow W.-N."/>
            <person name="Lin X."/>
        </authorList>
    </citation>
    <scope>NUCLEOTIDE SEQUENCE [LARGE SCALE GENOMIC DNA]</scope>
    <source>
        <strain evidence="1">PM1</strain>
    </source>
</reference>
<dbReference type="PANTHER" id="PTHR35802:SF1">
    <property type="entry name" value="PROTEASE SYNTHASE AND SPORULATION PROTEIN PAI 2"/>
    <property type="match status" value="1"/>
</dbReference>
<accession>A0A093XRT5</accession>
<dbReference type="eggNOG" id="ENOG502RCZR">
    <property type="taxonomic scope" value="Eukaryota"/>
</dbReference>
<evidence type="ECO:0008006" key="2">
    <source>
        <dbReference type="Google" id="ProtNLM"/>
    </source>
</evidence>
<dbReference type="HOGENOM" id="CLU_065853_1_0_1"/>
<dbReference type="Gene3D" id="2.30.110.10">
    <property type="entry name" value="Electron Transport, Fmn-binding Protein, Chain A"/>
    <property type="match status" value="1"/>
</dbReference>
<name>A0A093XRT5_TALMA</name>
<proteinExistence type="predicted"/>
<dbReference type="InterPro" id="IPR012349">
    <property type="entry name" value="Split_barrel_FMN-bd"/>
</dbReference>